<gene>
    <name evidence="4" type="ORF">ElyMa_000788800</name>
</gene>
<evidence type="ECO:0000313" key="4">
    <source>
        <dbReference type="EMBL" id="GFR89214.1"/>
    </source>
</evidence>
<proteinExistence type="predicted"/>
<evidence type="ECO:0000256" key="2">
    <source>
        <dbReference type="SAM" id="Phobius"/>
    </source>
</evidence>
<feature type="region of interest" description="Disordered" evidence="1">
    <location>
        <begin position="463"/>
        <end position="489"/>
    </location>
</feature>
<keyword evidence="3" id="KW-0732">Signal</keyword>
<keyword evidence="2" id="KW-1133">Transmembrane helix</keyword>
<feature type="transmembrane region" description="Helical" evidence="2">
    <location>
        <begin position="607"/>
        <end position="634"/>
    </location>
</feature>
<evidence type="ECO:0008006" key="6">
    <source>
        <dbReference type="Google" id="ProtNLM"/>
    </source>
</evidence>
<feature type="transmembrane region" description="Helical" evidence="2">
    <location>
        <begin position="169"/>
        <end position="190"/>
    </location>
</feature>
<evidence type="ECO:0000313" key="5">
    <source>
        <dbReference type="Proteomes" id="UP000762676"/>
    </source>
</evidence>
<keyword evidence="2" id="KW-0812">Transmembrane</keyword>
<reference evidence="4 5" key="1">
    <citation type="journal article" date="2021" name="Elife">
        <title>Chloroplast acquisition without the gene transfer in kleptoplastic sea slugs, Plakobranchus ocellatus.</title>
        <authorList>
            <person name="Maeda T."/>
            <person name="Takahashi S."/>
            <person name="Yoshida T."/>
            <person name="Shimamura S."/>
            <person name="Takaki Y."/>
            <person name="Nagai Y."/>
            <person name="Toyoda A."/>
            <person name="Suzuki Y."/>
            <person name="Arimoto A."/>
            <person name="Ishii H."/>
            <person name="Satoh N."/>
            <person name="Nishiyama T."/>
            <person name="Hasebe M."/>
            <person name="Maruyama T."/>
            <person name="Minagawa J."/>
            <person name="Obokata J."/>
            <person name="Shigenobu S."/>
        </authorList>
    </citation>
    <scope>NUCLEOTIDE SEQUENCE [LARGE SCALE GENOMIC DNA]</scope>
</reference>
<dbReference type="Proteomes" id="UP000762676">
    <property type="component" value="Unassembled WGS sequence"/>
</dbReference>
<feature type="transmembrane region" description="Helical" evidence="2">
    <location>
        <begin position="228"/>
        <end position="246"/>
    </location>
</feature>
<feature type="compositionally biased region" description="Polar residues" evidence="1">
    <location>
        <begin position="463"/>
        <end position="475"/>
    </location>
</feature>
<keyword evidence="2" id="KW-0472">Membrane</keyword>
<feature type="chain" id="PRO_5043741500" description="Transmembrane protein" evidence="3">
    <location>
        <begin position="18"/>
        <end position="636"/>
    </location>
</feature>
<comment type="caution">
    <text evidence="4">The sequence shown here is derived from an EMBL/GenBank/DDBJ whole genome shotgun (WGS) entry which is preliminary data.</text>
</comment>
<sequence>MALTFALMAMLTAIVASTQSPWSRSRSRSPRQTKALSLRDSFALTLLGGQLANFAFGSIAVWTSELQGFLATTTCTSLIAVGVASQWNVALSTPTLALYYVLIIACLDQVFQPVNQRRGAERVRQNREELRDGHRAVHETGANGRLEGNHQNCGLINVANCLTWWRSSVGVLFLVGVVNVSTLVATHYSLSEVDHALAFNASAEEHLPLQSFCHRFFAFPELFPRRQMGVVFIVSAGITAAAILVLSRQLDRKGKRHRAVDTVRSGDAERLRSFTRPPNEGVHFHHYAAPSRLPASLRFGDGTNDEVGYNPTSLRAELVTTTQAGENRRLLSMGSDSAVEDVTSLDSTATQGPWSDHEFYDIERTRHLVQSPPPPDCSIRANSRRTAAVFLSETSLYSTSQEAMISPTGQNHHILYQPYFKETDRIGTQLPSQRAHSLDVASLDIQRSTNENARPQQLEINVQGAVQSSSSSNRADQVAPGANQQHAREERDVEGLWERLQQLRLVDLIFPHRHTGKNPKRFSHTKVEHVREEILPASSSRQHLTSIPSSTLTLSEVMTCHSVCVSGALFVLTYTIMAVYLLLTDNGWGVGNIVGRYRFIDSTFEPYLALLLVKAALDSFFCFAALVSLLPIFLKG</sequence>
<feature type="signal peptide" evidence="3">
    <location>
        <begin position="1"/>
        <end position="17"/>
    </location>
</feature>
<feature type="transmembrane region" description="Helical" evidence="2">
    <location>
        <begin position="42"/>
        <end position="62"/>
    </location>
</feature>
<name>A0AAV4GVC4_9GAST</name>
<evidence type="ECO:0000256" key="3">
    <source>
        <dbReference type="SAM" id="SignalP"/>
    </source>
</evidence>
<organism evidence="4 5">
    <name type="scientific">Elysia marginata</name>
    <dbReference type="NCBI Taxonomy" id="1093978"/>
    <lineage>
        <taxon>Eukaryota</taxon>
        <taxon>Metazoa</taxon>
        <taxon>Spiralia</taxon>
        <taxon>Lophotrochozoa</taxon>
        <taxon>Mollusca</taxon>
        <taxon>Gastropoda</taxon>
        <taxon>Heterobranchia</taxon>
        <taxon>Euthyneura</taxon>
        <taxon>Panpulmonata</taxon>
        <taxon>Sacoglossa</taxon>
        <taxon>Placobranchoidea</taxon>
        <taxon>Plakobranchidae</taxon>
        <taxon>Elysia</taxon>
    </lineage>
</organism>
<evidence type="ECO:0000256" key="1">
    <source>
        <dbReference type="SAM" id="MobiDB-lite"/>
    </source>
</evidence>
<dbReference type="AlphaFoldDB" id="A0AAV4GVC4"/>
<accession>A0AAV4GVC4</accession>
<feature type="transmembrane region" description="Helical" evidence="2">
    <location>
        <begin position="563"/>
        <end position="583"/>
    </location>
</feature>
<dbReference type="EMBL" id="BMAT01001618">
    <property type="protein sequence ID" value="GFR89214.1"/>
    <property type="molecule type" value="Genomic_DNA"/>
</dbReference>
<protein>
    <recommendedName>
        <fullName evidence="6">Transmembrane protein</fullName>
    </recommendedName>
</protein>
<keyword evidence="5" id="KW-1185">Reference proteome</keyword>